<dbReference type="Gene3D" id="1.50.40.10">
    <property type="entry name" value="Mitochondrial carrier domain"/>
    <property type="match status" value="1"/>
</dbReference>
<dbReference type="InterPro" id="IPR018108">
    <property type="entry name" value="MCP_transmembrane"/>
</dbReference>
<dbReference type="Gene3D" id="1.10.238.10">
    <property type="entry name" value="EF-hand"/>
    <property type="match status" value="1"/>
</dbReference>
<keyword evidence="3 13" id="KW-0813">Transport</keyword>
<dbReference type="GO" id="GO:0005509">
    <property type="term" value="F:calcium ion binding"/>
    <property type="evidence" value="ECO:0007669"/>
    <property type="project" value="InterPro"/>
</dbReference>
<evidence type="ECO:0000259" key="15">
    <source>
        <dbReference type="PROSITE" id="PS50222"/>
    </source>
</evidence>
<reference evidence="16 17" key="1">
    <citation type="submission" date="2014-03" db="EMBL/GenBank/DDBJ databases">
        <title>The genome of Kluyveromyces dobzhanskii.</title>
        <authorList>
            <person name="Nystedt B."/>
            <person name="Astrom S."/>
        </authorList>
    </citation>
    <scope>NUCLEOTIDE SEQUENCE [LARGE SCALE GENOMIC DNA]</scope>
    <source>
        <strain evidence="16 17">CBS 2104</strain>
    </source>
</reference>
<dbReference type="SUPFAM" id="SSF47473">
    <property type="entry name" value="EF-hand"/>
    <property type="match status" value="1"/>
</dbReference>
<dbReference type="SMART" id="SM00054">
    <property type="entry name" value="EFh"/>
    <property type="match status" value="3"/>
</dbReference>
<evidence type="ECO:0000256" key="1">
    <source>
        <dbReference type="ARBA" id="ARBA00004448"/>
    </source>
</evidence>
<protein>
    <submittedName>
        <fullName evidence="16">WGS project CCBQ000000000 data, contig 00099</fullName>
    </submittedName>
</protein>
<keyword evidence="4 12" id="KW-0812">Transmembrane</keyword>
<dbReference type="OrthoDB" id="270584at2759"/>
<gene>
    <name evidence="16" type="ORF">KLDO_g1530</name>
</gene>
<dbReference type="SUPFAM" id="SSF103506">
    <property type="entry name" value="Mitochondrial carrier"/>
    <property type="match status" value="1"/>
</dbReference>
<feature type="repeat" description="Solcar" evidence="12">
    <location>
        <begin position="429"/>
        <end position="518"/>
    </location>
</feature>
<dbReference type="PRINTS" id="PR00926">
    <property type="entry name" value="MITOCARRIER"/>
</dbReference>
<feature type="repeat" description="Solcar" evidence="12">
    <location>
        <begin position="202"/>
        <end position="309"/>
    </location>
</feature>
<comment type="caution">
    <text evidence="16">The sequence shown here is derived from an EMBL/GenBank/DDBJ whole genome shotgun (WGS) entry which is preliminary data.</text>
</comment>
<dbReference type="Pfam" id="PF13499">
    <property type="entry name" value="EF-hand_7"/>
    <property type="match status" value="1"/>
</dbReference>
<accession>A0A0A8L4T9</accession>
<organism evidence="16 17">
    <name type="scientific">Kluyveromyces dobzhanskii CBS 2104</name>
    <dbReference type="NCBI Taxonomy" id="1427455"/>
    <lineage>
        <taxon>Eukaryota</taxon>
        <taxon>Fungi</taxon>
        <taxon>Dikarya</taxon>
        <taxon>Ascomycota</taxon>
        <taxon>Saccharomycotina</taxon>
        <taxon>Saccharomycetes</taxon>
        <taxon>Saccharomycetales</taxon>
        <taxon>Saccharomycetaceae</taxon>
        <taxon>Kluyveromyces</taxon>
    </lineage>
</organism>
<dbReference type="InterPro" id="IPR002067">
    <property type="entry name" value="MCP"/>
</dbReference>
<dbReference type="FunFam" id="1.50.40.10:FF:000016">
    <property type="entry name" value="Solute carrier family 25 member 23"/>
    <property type="match status" value="1"/>
</dbReference>
<evidence type="ECO:0000256" key="6">
    <source>
        <dbReference type="ARBA" id="ARBA00022737"/>
    </source>
</evidence>
<evidence type="ECO:0000256" key="13">
    <source>
        <dbReference type="RuleBase" id="RU000488"/>
    </source>
</evidence>
<feature type="transmembrane region" description="Helical" evidence="14">
    <location>
        <begin position="428"/>
        <end position="450"/>
    </location>
</feature>
<evidence type="ECO:0000256" key="10">
    <source>
        <dbReference type="ARBA" id="ARBA00023128"/>
    </source>
</evidence>
<dbReference type="InterPro" id="IPR023395">
    <property type="entry name" value="MCP_dom_sf"/>
</dbReference>
<keyword evidence="9 14" id="KW-1133">Transmembrane helix</keyword>
<dbReference type="EMBL" id="CCBQ010000019">
    <property type="protein sequence ID" value="CDO93228.1"/>
    <property type="molecule type" value="Genomic_DNA"/>
</dbReference>
<feature type="domain" description="EF-hand" evidence="15">
    <location>
        <begin position="17"/>
        <end position="52"/>
    </location>
</feature>
<keyword evidence="7" id="KW-0999">Mitochondrion inner membrane</keyword>
<dbReference type="GO" id="GO:0055085">
    <property type="term" value="P:transmembrane transport"/>
    <property type="evidence" value="ECO:0007669"/>
    <property type="project" value="InterPro"/>
</dbReference>
<evidence type="ECO:0000256" key="4">
    <source>
        <dbReference type="ARBA" id="ARBA00022692"/>
    </source>
</evidence>
<feature type="repeat" description="Solcar" evidence="12">
    <location>
        <begin position="322"/>
        <end position="411"/>
    </location>
</feature>
<keyword evidence="10" id="KW-0496">Mitochondrion</keyword>
<sequence>MSKPVGNGLSTDETVEQQRNRHLKLFDTIDINHTGKVDISTLQKAFEKSDHPLKGSPEAIEYIFKSLDQNKDSVIDFTDFEKYVTTAESQIKIGFQKIDKDNDGRIKTEELSKYLSQFREDHAIKEAGDSKEQKKTSKITNFVDWAFNRKSYITYEQWRDFLLFVPRKEGSRLNTAYAYFYLFNDDVDLSSEGDVTLINDFIKGFGFFIAGGCSGVVSRTCTAPFDRIKVFLIARTDLSSTLLNSKDTLLAKNPNADLSKIKSPLIKAATTLYRQGGLRAFYVGNGLNVVKVFPESAIKFGSFEMAKRVMARLENVKDTSELSRLSTYIAGGLGGVAAQFSVYPIDTLKYRIQCAPLNNNPKNPSILIQTAKEMYQQGGLRLFYRGVHIGVMGIFPYAALDLGTFSALKKWYIKKEAVRTGLHEEDVIMSNLIVLPMGAFSGTVGATLVYPINLLRTRLQAQGTFAHPYTYKGFSDVLRKTIQREGYQGLFKGLVPNLAKVCPAVSISYLCYENLKRVMKLE</sequence>
<evidence type="ECO:0000256" key="3">
    <source>
        <dbReference type="ARBA" id="ARBA00022448"/>
    </source>
</evidence>
<dbReference type="InterPro" id="IPR002048">
    <property type="entry name" value="EF_hand_dom"/>
</dbReference>
<keyword evidence="5" id="KW-0479">Metal-binding</keyword>
<feature type="transmembrane region" description="Helical" evidence="14">
    <location>
        <begin position="382"/>
        <end position="408"/>
    </location>
</feature>
<evidence type="ECO:0000256" key="9">
    <source>
        <dbReference type="ARBA" id="ARBA00022989"/>
    </source>
</evidence>
<name>A0A0A8L4T9_9SACH</name>
<dbReference type="PROSITE" id="PS50222">
    <property type="entry name" value="EF_HAND_2"/>
    <property type="match status" value="2"/>
</dbReference>
<dbReference type="Proteomes" id="UP000031516">
    <property type="component" value="Unassembled WGS sequence"/>
</dbReference>
<dbReference type="PROSITE" id="PS50920">
    <property type="entry name" value="SOLCAR"/>
    <property type="match status" value="3"/>
</dbReference>
<evidence type="ECO:0000256" key="7">
    <source>
        <dbReference type="ARBA" id="ARBA00022792"/>
    </source>
</evidence>
<dbReference type="Pfam" id="PF00153">
    <property type="entry name" value="Mito_carr"/>
    <property type="match status" value="3"/>
</dbReference>
<dbReference type="PANTHER" id="PTHR24089">
    <property type="entry name" value="SOLUTE CARRIER FAMILY 25"/>
    <property type="match status" value="1"/>
</dbReference>
<evidence type="ECO:0000256" key="11">
    <source>
        <dbReference type="ARBA" id="ARBA00023136"/>
    </source>
</evidence>
<keyword evidence="8" id="KW-0106">Calcium</keyword>
<dbReference type="AlphaFoldDB" id="A0A0A8L4T9"/>
<dbReference type="GO" id="GO:0005743">
    <property type="term" value="C:mitochondrial inner membrane"/>
    <property type="evidence" value="ECO:0007669"/>
    <property type="project" value="UniProtKB-SubCell"/>
</dbReference>
<evidence type="ECO:0000256" key="14">
    <source>
        <dbReference type="SAM" id="Phobius"/>
    </source>
</evidence>
<keyword evidence="11 12" id="KW-0472">Membrane</keyword>
<keyword evidence="6" id="KW-0677">Repeat</keyword>
<comment type="subcellular location">
    <subcellularLocation>
        <location evidence="1">Mitochondrion inner membrane</location>
        <topology evidence="1">Multi-pass membrane protein</topology>
    </subcellularLocation>
</comment>
<evidence type="ECO:0000256" key="12">
    <source>
        <dbReference type="PROSITE-ProRule" id="PRU00282"/>
    </source>
</evidence>
<comment type="similarity">
    <text evidence="2 13">Belongs to the mitochondrial carrier (TC 2.A.29) family.</text>
</comment>
<feature type="domain" description="EF-hand" evidence="15">
    <location>
        <begin position="86"/>
        <end position="121"/>
    </location>
</feature>
<evidence type="ECO:0000256" key="5">
    <source>
        <dbReference type="ARBA" id="ARBA00022723"/>
    </source>
</evidence>
<keyword evidence="17" id="KW-1185">Reference proteome</keyword>
<proteinExistence type="inferred from homology"/>
<evidence type="ECO:0000256" key="8">
    <source>
        <dbReference type="ARBA" id="ARBA00022837"/>
    </source>
</evidence>
<dbReference type="InterPro" id="IPR011992">
    <property type="entry name" value="EF-hand-dom_pair"/>
</dbReference>
<evidence type="ECO:0000256" key="2">
    <source>
        <dbReference type="ARBA" id="ARBA00006375"/>
    </source>
</evidence>
<evidence type="ECO:0000313" key="16">
    <source>
        <dbReference type="EMBL" id="CDO93228.1"/>
    </source>
</evidence>
<evidence type="ECO:0000313" key="17">
    <source>
        <dbReference type="Proteomes" id="UP000031516"/>
    </source>
</evidence>